<proteinExistence type="predicted"/>
<feature type="region of interest" description="Disordered" evidence="1">
    <location>
        <begin position="1"/>
        <end position="34"/>
    </location>
</feature>
<accession>A0A8K0JT47</accession>
<dbReference type="Proteomes" id="UP000792457">
    <property type="component" value="Unassembled WGS sequence"/>
</dbReference>
<reference evidence="2" key="2">
    <citation type="submission" date="2017-10" db="EMBL/GenBank/DDBJ databases">
        <title>Ladona fulva Genome sequencing and assembly.</title>
        <authorList>
            <person name="Murali S."/>
            <person name="Richards S."/>
            <person name="Bandaranaike D."/>
            <person name="Bellair M."/>
            <person name="Blankenburg K."/>
            <person name="Chao H."/>
            <person name="Dinh H."/>
            <person name="Doddapaneni H."/>
            <person name="Dugan-Rocha S."/>
            <person name="Elkadiri S."/>
            <person name="Gnanaolivu R."/>
            <person name="Hernandez B."/>
            <person name="Skinner E."/>
            <person name="Javaid M."/>
            <person name="Lee S."/>
            <person name="Li M."/>
            <person name="Ming W."/>
            <person name="Munidasa M."/>
            <person name="Muniz J."/>
            <person name="Nguyen L."/>
            <person name="Hughes D."/>
            <person name="Osuji N."/>
            <person name="Pu L.-L."/>
            <person name="Puazo M."/>
            <person name="Qu C."/>
            <person name="Quiroz J."/>
            <person name="Raj R."/>
            <person name="Weissenberger G."/>
            <person name="Xin Y."/>
            <person name="Zou X."/>
            <person name="Han Y."/>
            <person name="Worley K."/>
            <person name="Muzny D."/>
            <person name="Gibbs R."/>
        </authorList>
    </citation>
    <scope>NUCLEOTIDE SEQUENCE</scope>
    <source>
        <strain evidence="2">Sampled in the wild</strain>
    </source>
</reference>
<sequence length="234" mass="25965">MPFLHSRSNHFSPASSPSDHGSPKTASNADIPTLQMSPLDMDLMGDLQDVIFRKCSILNDNESSPSPPVNRMEENKDLIHLNSTPSDDEFDPLRVKNSSYSTSQQQTAEGSVYDNGVPNTQTGSGVRASSQKVINNPLYPYFEPLSPKKEVIPQPSFLHSGTYSHEYDCRDSDLLREYGIDFNSMKVTNGFRSSQETAASCSNEAKASDPFEGLVSFGEKPTKKDPKKDWTKFE</sequence>
<dbReference type="EMBL" id="KZ308126">
    <property type="protein sequence ID" value="KAG8222196.1"/>
    <property type="molecule type" value="Genomic_DNA"/>
</dbReference>
<evidence type="ECO:0000256" key="1">
    <source>
        <dbReference type="SAM" id="MobiDB-lite"/>
    </source>
</evidence>
<feature type="compositionally biased region" description="Polar residues" evidence="1">
    <location>
        <begin position="9"/>
        <end position="34"/>
    </location>
</feature>
<evidence type="ECO:0000313" key="3">
    <source>
        <dbReference type="Proteomes" id="UP000792457"/>
    </source>
</evidence>
<reference evidence="2" key="1">
    <citation type="submission" date="2013-04" db="EMBL/GenBank/DDBJ databases">
        <authorList>
            <person name="Qu J."/>
            <person name="Murali S.C."/>
            <person name="Bandaranaike D."/>
            <person name="Bellair M."/>
            <person name="Blankenburg K."/>
            <person name="Chao H."/>
            <person name="Dinh H."/>
            <person name="Doddapaneni H."/>
            <person name="Downs B."/>
            <person name="Dugan-Rocha S."/>
            <person name="Elkadiri S."/>
            <person name="Gnanaolivu R.D."/>
            <person name="Hernandez B."/>
            <person name="Javaid M."/>
            <person name="Jayaseelan J.C."/>
            <person name="Lee S."/>
            <person name="Li M."/>
            <person name="Ming W."/>
            <person name="Munidasa M."/>
            <person name="Muniz J."/>
            <person name="Nguyen L."/>
            <person name="Ongeri F."/>
            <person name="Osuji N."/>
            <person name="Pu L.-L."/>
            <person name="Puazo M."/>
            <person name="Qu C."/>
            <person name="Quiroz J."/>
            <person name="Raj R."/>
            <person name="Weissenberger G."/>
            <person name="Xin Y."/>
            <person name="Zou X."/>
            <person name="Han Y."/>
            <person name="Richards S."/>
            <person name="Worley K."/>
            <person name="Muzny D."/>
            <person name="Gibbs R."/>
        </authorList>
    </citation>
    <scope>NUCLEOTIDE SEQUENCE</scope>
    <source>
        <strain evidence="2">Sampled in the wild</strain>
    </source>
</reference>
<dbReference type="AlphaFoldDB" id="A0A8K0JT47"/>
<feature type="compositionally biased region" description="Basic and acidic residues" evidence="1">
    <location>
        <begin position="220"/>
        <end position="234"/>
    </location>
</feature>
<name>A0A8K0JT47_LADFU</name>
<organism evidence="2 3">
    <name type="scientific">Ladona fulva</name>
    <name type="common">Scarce chaser dragonfly</name>
    <name type="synonym">Libellula fulva</name>
    <dbReference type="NCBI Taxonomy" id="123851"/>
    <lineage>
        <taxon>Eukaryota</taxon>
        <taxon>Metazoa</taxon>
        <taxon>Ecdysozoa</taxon>
        <taxon>Arthropoda</taxon>
        <taxon>Hexapoda</taxon>
        <taxon>Insecta</taxon>
        <taxon>Pterygota</taxon>
        <taxon>Palaeoptera</taxon>
        <taxon>Odonata</taxon>
        <taxon>Epiprocta</taxon>
        <taxon>Anisoptera</taxon>
        <taxon>Libelluloidea</taxon>
        <taxon>Libellulidae</taxon>
        <taxon>Ladona</taxon>
    </lineage>
</organism>
<feature type="region of interest" description="Disordered" evidence="1">
    <location>
        <begin position="212"/>
        <end position="234"/>
    </location>
</feature>
<gene>
    <name evidence="2" type="ORF">J437_LFUL001288</name>
</gene>
<comment type="caution">
    <text evidence="2">The sequence shown here is derived from an EMBL/GenBank/DDBJ whole genome shotgun (WGS) entry which is preliminary data.</text>
</comment>
<evidence type="ECO:0000313" key="2">
    <source>
        <dbReference type="EMBL" id="KAG8222196.1"/>
    </source>
</evidence>
<protein>
    <submittedName>
        <fullName evidence="2">Uncharacterized protein</fullName>
    </submittedName>
</protein>
<feature type="region of interest" description="Disordered" evidence="1">
    <location>
        <begin position="58"/>
        <end position="91"/>
    </location>
</feature>
<keyword evidence="3" id="KW-1185">Reference proteome</keyword>